<evidence type="ECO:0000313" key="4">
    <source>
        <dbReference type="Proteomes" id="UP000231409"/>
    </source>
</evidence>
<dbReference type="Pfam" id="PF04304">
    <property type="entry name" value="DUF454"/>
    <property type="match status" value="1"/>
</dbReference>
<keyword evidence="2" id="KW-1133">Transmembrane helix</keyword>
<comment type="caution">
    <text evidence="3">The sequence shown here is derived from an EMBL/GenBank/DDBJ whole genome shotgun (WGS) entry which is preliminary data.</text>
</comment>
<keyword evidence="1" id="KW-0997">Cell inner membrane</keyword>
<proteinExistence type="predicted"/>
<gene>
    <name evidence="3" type="ORF">CLH61_06945</name>
</gene>
<keyword evidence="2" id="KW-0812">Transmembrane</keyword>
<protein>
    <recommendedName>
        <fullName evidence="1">Inner membrane protein</fullName>
    </recommendedName>
</protein>
<reference evidence="3 4" key="1">
    <citation type="submission" date="2017-09" db="EMBL/GenBank/DDBJ databases">
        <title>The draft genome sequences of Marinobacter sp. PWS21.</title>
        <authorList>
            <person name="Cao J."/>
        </authorList>
    </citation>
    <scope>NUCLEOTIDE SEQUENCE [LARGE SCALE GENOMIC DNA]</scope>
    <source>
        <strain evidence="3 4">PWS21</strain>
    </source>
</reference>
<dbReference type="PANTHER" id="PTHR35813">
    <property type="entry name" value="INNER MEMBRANE PROTEIN YBAN"/>
    <property type="match status" value="1"/>
</dbReference>
<sequence length="118" mass="12678">MGKTGYRILAYFSLILAFAGILLPLLPTTPFVLLAAWCAGRGSPAFAAWLDNHQRFGPLLEGWRAQRAVPLSAKVLAPAMMALSWTLLFLAGMSPVVLVILGLFFAGLTGFLVTRPSC</sequence>
<accession>A0A2G1UN82</accession>
<dbReference type="PANTHER" id="PTHR35813:SF1">
    <property type="entry name" value="INNER MEMBRANE PROTEIN YBAN"/>
    <property type="match status" value="1"/>
</dbReference>
<dbReference type="RefSeq" id="WP_099613974.1">
    <property type="nucleotide sequence ID" value="NZ_KZ319369.1"/>
</dbReference>
<evidence type="ECO:0000313" key="3">
    <source>
        <dbReference type="EMBL" id="PHQ15870.1"/>
    </source>
</evidence>
<comment type="subcellular location">
    <subcellularLocation>
        <location evidence="1">Cell inner membrane</location>
        <topology evidence="1">Multi-pass membrane protein</topology>
    </subcellularLocation>
</comment>
<evidence type="ECO:0000256" key="1">
    <source>
        <dbReference type="PIRNR" id="PIRNR016789"/>
    </source>
</evidence>
<name>A0A2G1UN82_9GAMM</name>
<keyword evidence="1" id="KW-1003">Cell membrane</keyword>
<keyword evidence="4" id="KW-1185">Reference proteome</keyword>
<dbReference type="InterPro" id="IPR007401">
    <property type="entry name" value="DUF454"/>
</dbReference>
<keyword evidence="1 2" id="KW-0472">Membrane</keyword>
<dbReference type="EMBL" id="NTFH01000005">
    <property type="protein sequence ID" value="PHQ15870.1"/>
    <property type="molecule type" value="Genomic_DNA"/>
</dbReference>
<organism evidence="3 4">
    <name type="scientific">Marinobacter profundi</name>
    <dbReference type="NCBI Taxonomy" id="2666256"/>
    <lineage>
        <taxon>Bacteria</taxon>
        <taxon>Pseudomonadati</taxon>
        <taxon>Pseudomonadota</taxon>
        <taxon>Gammaproteobacteria</taxon>
        <taxon>Pseudomonadales</taxon>
        <taxon>Marinobacteraceae</taxon>
        <taxon>Marinobacter</taxon>
    </lineage>
</organism>
<evidence type="ECO:0000256" key="2">
    <source>
        <dbReference type="SAM" id="Phobius"/>
    </source>
</evidence>
<dbReference type="Proteomes" id="UP000231409">
    <property type="component" value="Unassembled WGS sequence"/>
</dbReference>
<feature type="transmembrane region" description="Helical" evidence="2">
    <location>
        <begin position="96"/>
        <end position="114"/>
    </location>
</feature>
<feature type="transmembrane region" description="Helical" evidence="2">
    <location>
        <begin position="7"/>
        <end position="25"/>
    </location>
</feature>
<dbReference type="AlphaFoldDB" id="A0A2G1UN82"/>
<dbReference type="GO" id="GO:0005886">
    <property type="term" value="C:plasma membrane"/>
    <property type="evidence" value="ECO:0007669"/>
    <property type="project" value="UniProtKB-SubCell"/>
</dbReference>
<dbReference type="PIRSF" id="PIRSF016789">
    <property type="entry name" value="DUF454"/>
    <property type="match status" value="1"/>
</dbReference>